<keyword evidence="5" id="KW-0472">Membrane</keyword>
<evidence type="ECO:0000313" key="7">
    <source>
        <dbReference type="Proteomes" id="UP001610432"/>
    </source>
</evidence>
<evidence type="ECO:0000313" key="6">
    <source>
        <dbReference type="EMBL" id="KAL2864579.1"/>
    </source>
</evidence>
<evidence type="ECO:0000256" key="2">
    <source>
        <dbReference type="ARBA" id="ARBA00007262"/>
    </source>
</evidence>
<evidence type="ECO:0000256" key="5">
    <source>
        <dbReference type="ARBA" id="ARBA00023136"/>
    </source>
</evidence>
<keyword evidence="4" id="KW-1133">Transmembrane helix</keyword>
<dbReference type="Gene3D" id="6.10.110.10">
    <property type="match status" value="1"/>
</dbReference>
<sequence length="167" mass="15896">MSIPQNLPAQIASAGSSAVQKALTEGPKLATVYGKPAVEKSLDVVGQAANWSATNPLTVASLVVGGVMVAAPGVVAGPVLGAVGFGAGGVQAGSVAACIHSVIGNPVAGGAFATLQSAGAGGVGVAVVNGMMQAGGAAIGIGRAGFGLARAMLPETLARVTNMAYEC</sequence>
<dbReference type="Pfam" id="PF06140">
    <property type="entry name" value="Ifi-6-16"/>
    <property type="match status" value="1"/>
</dbReference>
<reference evidence="6 7" key="1">
    <citation type="submission" date="2024-07" db="EMBL/GenBank/DDBJ databases">
        <title>Section-level genome sequencing and comparative genomics of Aspergillus sections Usti and Cavernicolus.</title>
        <authorList>
            <consortium name="Lawrence Berkeley National Laboratory"/>
            <person name="Nybo J.L."/>
            <person name="Vesth T.C."/>
            <person name="Theobald S."/>
            <person name="Frisvad J.C."/>
            <person name="Larsen T.O."/>
            <person name="Kjaerboelling I."/>
            <person name="Rothschild-Mancinelli K."/>
            <person name="Lyhne E.K."/>
            <person name="Kogle M.E."/>
            <person name="Barry K."/>
            <person name="Clum A."/>
            <person name="Na H."/>
            <person name="Ledsgaard L."/>
            <person name="Lin J."/>
            <person name="Lipzen A."/>
            <person name="Kuo A."/>
            <person name="Riley R."/>
            <person name="Mondo S."/>
            <person name="Labutti K."/>
            <person name="Haridas S."/>
            <person name="Pangalinan J."/>
            <person name="Salamov A.A."/>
            <person name="Simmons B.A."/>
            <person name="Magnuson J.K."/>
            <person name="Chen J."/>
            <person name="Drula E."/>
            <person name="Henrissat B."/>
            <person name="Wiebenga A."/>
            <person name="Lubbers R.J."/>
            <person name="Gomes A.C."/>
            <person name="Macurrencykelacurrency M.R."/>
            <person name="Stajich J."/>
            <person name="Grigoriev I.V."/>
            <person name="Mortensen U.H."/>
            <person name="De Vries R.P."/>
            <person name="Baker S.E."/>
            <person name="Andersen M.R."/>
        </authorList>
    </citation>
    <scope>NUCLEOTIDE SEQUENCE [LARGE SCALE GENOMIC DNA]</scope>
    <source>
        <strain evidence="6 7">CBS 449.75</strain>
    </source>
</reference>
<evidence type="ECO:0000256" key="3">
    <source>
        <dbReference type="ARBA" id="ARBA00022692"/>
    </source>
</evidence>
<comment type="subcellular location">
    <subcellularLocation>
        <location evidence="1">Membrane</location>
        <topology evidence="1">Multi-pass membrane protein</topology>
    </subcellularLocation>
</comment>
<gene>
    <name evidence="6" type="ORF">BJX67DRAFT_383626</name>
</gene>
<comment type="caution">
    <text evidence="6">The sequence shown here is derived from an EMBL/GenBank/DDBJ whole genome shotgun (WGS) entry which is preliminary data.</text>
</comment>
<dbReference type="GeneID" id="98148563"/>
<keyword evidence="7" id="KW-1185">Reference proteome</keyword>
<evidence type="ECO:0000256" key="4">
    <source>
        <dbReference type="ARBA" id="ARBA00022989"/>
    </source>
</evidence>
<dbReference type="RefSeq" id="XP_070883558.1">
    <property type="nucleotide sequence ID" value="XM_071033491.1"/>
</dbReference>
<protein>
    <submittedName>
        <fullName evidence="6">Uncharacterized protein</fullName>
    </submittedName>
</protein>
<keyword evidence="3" id="KW-0812">Transmembrane</keyword>
<proteinExistence type="inferred from homology"/>
<dbReference type="EMBL" id="JBFXLQ010000039">
    <property type="protein sequence ID" value="KAL2864579.1"/>
    <property type="molecule type" value="Genomic_DNA"/>
</dbReference>
<name>A0ABR4LJ60_9EURO</name>
<accession>A0ABR4LJ60</accession>
<dbReference type="InterPro" id="IPR038213">
    <property type="entry name" value="IFI6/IFI27-like_sf"/>
</dbReference>
<organism evidence="6 7">
    <name type="scientific">Aspergillus lucknowensis</name>
    <dbReference type="NCBI Taxonomy" id="176173"/>
    <lineage>
        <taxon>Eukaryota</taxon>
        <taxon>Fungi</taxon>
        <taxon>Dikarya</taxon>
        <taxon>Ascomycota</taxon>
        <taxon>Pezizomycotina</taxon>
        <taxon>Eurotiomycetes</taxon>
        <taxon>Eurotiomycetidae</taxon>
        <taxon>Eurotiales</taxon>
        <taxon>Aspergillaceae</taxon>
        <taxon>Aspergillus</taxon>
        <taxon>Aspergillus subgen. Nidulantes</taxon>
    </lineage>
</organism>
<dbReference type="Proteomes" id="UP001610432">
    <property type="component" value="Unassembled WGS sequence"/>
</dbReference>
<comment type="similarity">
    <text evidence="2">Belongs to the IFI6/IFI27 family.</text>
</comment>
<evidence type="ECO:0000256" key="1">
    <source>
        <dbReference type="ARBA" id="ARBA00004141"/>
    </source>
</evidence>
<dbReference type="InterPro" id="IPR009311">
    <property type="entry name" value="IFI6/IFI27-like"/>
</dbReference>